<dbReference type="RefSeq" id="WP_130937412.1">
    <property type="nucleotide sequence ID" value="NZ_BMEE01000002.1"/>
</dbReference>
<dbReference type="Proteomes" id="UP000292372">
    <property type="component" value="Unassembled WGS sequence"/>
</dbReference>
<dbReference type="OrthoDB" id="9153118at2"/>
<comment type="caution">
    <text evidence="1">The sequence shown here is derived from an EMBL/GenBank/DDBJ whole genome shotgun (WGS) entry which is preliminary data.</text>
</comment>
<sequence length="349" mass="40722">MISRKNASITKFIIHKVGNKFNDTKNAFSEKTVDFDEASYDLMLPFLLKPFSSAVQSYRFNHHANVALNEINTYSSQLFNEDDAFIEVSKHIVMHLYEQSNSANIKTGDVLVVEFEGIEFRDITTNAIGIFKIESKVNFFQTYLENNSYDVLVQKGISSKKVDKGCLILNQSDTEGNIIFSIDNNSYDAQYWTNHFLNIKYADDANSHTQQYIELCKDFSTEILKTTYGAQEQNTFLAKTIDFFKENEIVNVERFKDELFEEDKHKREFDTYKKEFEGEQNLIIRNQFDVAEAVVNKEKRKIKTDIKLDTNIQIKLDIDAPDASTEYLERGYDDEKKMHYYKVFFNAEN</sequence>
<reference evidence="1 2" key="1">
    <citation type="journal article" date="2015" name="Int. J. Syst. Evol. Microbiol.">
        <title>Hyunsoonleella pacifica sp. nov., isolated from seawater of South Pacific Gyre.</title>
        <authorList>
            <person name="Gao X."/>
            <person name="Zhang Z."/>
            <person name="Dai X."/>
            <person name="Zhang X.H."/>
        </authorList>
    </citation>
    <scope>NUCLEOTIDE SEQUENCE [LARGE SCALE GENOMIC DNA]</scope>
    <source>
        <strain evidence="1 2">SW033</strain>
    </source>
</reference>
<evidence type="ECO:0000313" key="2">
    <source>
        <dbReference type="Proteomes" id="UP000292372"/>
    </source>
</evidence>
<keyword evidence="2" id="KW-1185">Reference proteome</keyword>
<dbReference type="GO" id="GO:0009295">
    <property type="term" value="C:nucleoid"/>
    <property type="evidence" value="ECO:0007669"/>
    <property type="project" value="InterPro"/>
</dbReference>
<organism evidence="1 2">
    <name type="scientific">Hyunsoonleella pacifica</name>
    <dbReference type="NCBI Taxonomy" id="1080224"/>
    <lineage>
        <taxon>Bacteria</taxon>
        <taxon>Pseudomonadati</taxon>
        <taxon>Bacteroidota</taxon>
        <taxon>Flavobacteriia</taxon>
        <taxon>Flavobacteriales</taxon>
        <taxon>Flavobacteriaceae</taxon>
    </lineage>
</organism>
<accession>A0A4Q9FNR0</accession>
<name>A0A4Q9FNR0_9FLAO</name>
<dbReference type="EMBL" id="SIRS01000005">
    <property type="protein sequence ID" value="TBN14289.1"/>
    <property type="molecule type" value="Genomic_DNA"/>
</dbReference>
<evidence type="ECO:0000313" key="1">
    <source>
        <dbReference type="EMBL" id="TBN14289.1"/>
    </source>
</evidence>
<dbReference type="Pfam" id="PF04245">
    <property type="entry name" value="NA37"/>
    <property type="match status" value="1"/>
</dbReference>
<protein>
    <submittedName>
        <fullName evidence="1">Nucleoid-associated protein</fullName>
    </submittedName>
</protein>
<dbReference type="InterPro" id="IPR007358">
    <property type="entry name" value="Nucleoid_associated_NdpA"/>
</dbReference>
<gene>
    <name evidence="1" type="ORF">EYD46_11985</name>
</gene>
<dbReference type="AlphaFoldDB" id="A0A4Q9FNR0"/>
<proteinExistence type="predicted"/>